<dbReference type="Gene3D" id="3.80.10.10">
    <property type="entry name" value="Ribonuclease Inhibitor"/>
    <property type="match status" value="1"/>
</dbReference>
<dbReference type="GeneID" id="35436320"/>
<gene>
    <name evidence="1" type="ORF">RHIMIDRAFT_116495</name>
</gene>
<dbReference type="Proteomes" id="UP000242254">
    <property type="component" value="Unassembled WGS sequence"/>
</dbReference>
<dbReference type="AlphaFoldDB" id="A0A2G4SZS8"/>
<evidence type="ECO:0000313" key="2">
    <source>
        <dbReference type="Proteomes" id="UP000242254"/>
    </source>
</evidence>
<dbReference type="EMBL" id="KZ303846">
    <property type="protein sequence ID" value="PHZ14280.1"/>
    <property type="molecule type" value="Genomic_DNA"/>
</dbReference>
<dbReference type="RefSeq" id="XP_023467988.1">
    <property type="nucleotide sequence ID" value="XM_023605330.1"/>
</dbReference>
<protein>
    <submittedName>
        <fullName evidence="1">Uncharacterized protein</fullName>
    </submittedName>
</protein>
<name>A0A2G4SZS8_RHIZD</name>
<dbReference type="SUPFAM" id="SSF52047">
    <property type="entry name" value="RNI-like"/>
    <property type="match status" value="1"/>
</dbReference>
<keyword evidence="2" id="KW-1185">Reference proteome</keyword>
<proteinExistence type="predicted"/>
<reference evidence="1 2" key="1">
    <citation type="journal article" date="2016" name="Proc. Natl. Acad. Sci. U.S.A.">
        <title>Lipid metabolic changes in an early divergent fungus govern the establishment of a mutualistic symbiosis with endobacteria.</title>
        <authorList>
            <person name="Lastovetsky O.A."/>
            <person name="Gaspar M.L."/>
            <person name="Mondo S.J."/>
            <person name="LaButti K.M."/>
            <person name="Sandor L."/>
            <person name="Grigoriev I.V."/>
            <person name="Henry S.A."/>
            <person name="Pawlowska T.E."/>
        </authorList>
    </citation>
    <scope>NUCLEOTIDE SEQUENCE [LARGE SCALE GENOMIC DNA]</scope>
    <source>
        <strain evidence="1 2">ATCC 52813</strain>
    </source>
</reference>
<organism evidence="1 2">
    <name type="scientific">Rhizopus microsporus ATCC 52813</name>
    <dbReference type="NCBI Taxonomy" id="1340429"/>
    <lineage>
        <taxon>Eukaryota</taxon>
        <taxon>Fungi</taxon>
        <taxon>Fungi incertae sedis</taxon>
        <taxon>Mucoromycota</taxon>
        <taxon>Mucoromycotina</taxon>
        <taxon>Mucoromycetes</taxon>
        <taxon>Mucorales</taxon>
        <taxon>Mucorineae</taxon>
        <taxon>Rhizopodaceae</taxon>
        <taxon>Rhizopus</taxon>
    </lineage>
</organism>
<sequence length="577" mass="67349">MSGFNEIPSEILQKIFVYVQKSAEYKKSWIVQYQLVCKGWNQVAKTWMYSLVDLYNDKTIERFLHCMKNSRAGHLTRTICLNTGYRKYETTELYINELVEACPNVERVKGTIKNYDSWRTIATAASMHWPHIKELTNPFLLTEHGDYFDCYNTLISFFRHSLTHLYLPPEHPSAPIMKELCQRLPEFSNLTHLTIDKMEAFWSLIDYDEIIQLCPSLTSLSVNSRTISSAERGRIPTTLEILSTQPHRNVRTLRVCWTSHLGIVEYIMHKFPNLQNLVLVSGHFFRFDLEGYFNNIGDRFIEYLNSMQTYQIEGVGLFSLFEAYLMHTPSVHIHFCYFPDSILGLHLKQTSIKRIAFAHFNNDSRKKERFLQMFKRYQHNVTRFILDFETYSEDRTSWIEDILTTCTQIKAFHYWTYAPFQPPSQAAIDANVPLNSTLDTLTLRVRTIESGSLAGYLRLLPSVRYVNITIVCPSMDEVESRVDMLFDSFDTASSSAWSSQSHYSSLIDIFGRKALLVIDDGSSDKAIYLVDIQRENRTTKKWTETVHGNPLIKVFIDIDPFDEGIDYNDLYYDDLYE</sequence>
<accession>A0A2G4SZS8</accession>
<evidence type="ECO:0000313" key="1">
    <source>
        <dbReference type="EMBL" id="PHZ14280.1"/>
    </source>
</evidence>
<dbReference type="InterPro" id="IPR032675">
    <property type="entry name" value="LRR_dom_sf"/>
</dbReference>